<feature type="non-terminal residue" evidence="2">
    <location>
        <position position="1"/>
    </location>
</feature>
<evidence type="ECO:0000256" key="1">
    <source>
        <dbReference type="SAM" id="MobiDB-lite"/>
    </source>
</evidence>
<sequence>MDSSKNNLKQIEHNPASLDTVQQHEYQSKTLSDKNKNGRYAYLPIYPTKSVGIDECLLLANVPVTCLTSYEIARRQNGANTSDALMLMNMYKYGDIFSLSEEDVEKLARHLKIGKSILTFNADRFRSICCTLLAFHELFRRNILCMSDRALQEPTLSSKQMTIALEFCLQIDVDLFYMKTCSFRGAQPRSHLEGLFCSKDEPQANYSMIPCQKSFCTCCHPVNNEKKIQPWPVVNFASSSRYQFINGYTAYLNCPATCNTTNIIYTMTCPCGQYDYIDSTAETLADAMAYHRKHGNRIIHELLTGSSLFPYMTNASFEFERKITSKMRLYQHSARCPKALRLFLDYNPQYWCFIPLLVDEAGAENEAYVQERTPCSTSSNEAAATTTTTRTTNAELNVVLDMVCRMHRNRKVASCLQQVPLAPAKYVFSYDQREEQCLFFEQFLASDVDQLPYSVVDLYKVAIIAVLPDNCSIILRYLIETLFIIHGETKLNMICPLGGDPQQRYGHPYNVIWSGLTSDQQQQQQLACEQGQHRSEPVQRAQSQSIKTQNQLQLVEPSPTHLLSRPEEPQQPQPKHKRDKKKSRGDRKGQRYRAKLRKRRLNEQQIANLEQNYKNMKHSTDIQSSTIPEIDIVALTDIPENQHALQRKSIKRKRETRPVDITTSLSQMSISNLPKKRPRSTSMARITEEKNLAETESNTKPKYLKVPDQVFKNMLSKSLADGKSIVETLDTPEKLEFIRIYAHLLNNIFYLKLERDFWKHYQTICSAKVIWQATKDKLQAEEEVAILKQRIYTKRLPASDAILDYSIDPIENMLKQPALNKDKRATLSFRRLKTIAQFKYDMMVLTIATAEETVRSHISIIANEKKKLIDNTSGGQVPLPKPLIQLMNAITARQTNMVQRSQHIIQQKLSIFD</sequence>
<evidence type="ECO:0000313" key="3">
    <source>
        <dbReference type="Proteomes" id="UP000663864"/>
    </source>
</evidence>
<proteinExistence type="predicted"/>
<gene>
    <name evidence="2" type="ORF">ZHD862_LOCUS36129</name>
</gene>
<evidence type="ECO:0000313" key="2">
    <source>
        <dbReference type="EMBL" id="CAF1470952.1"/>
    </source>
</evidence>
<organism evidence="2 3">
    <name type="scientific">Rotaria sordida</name>
    <dbReference type="NCBI Taxonomy" id="392033"/>
    <lineage>
        <taxon>Eukaryota</taxon>
        <taxon>Metazoa</taxon>
        <taxon>Spiralia</taxon>
        <taxon>Gnathifera</taxon>
        <taxon>Rotifera</taxon>
        <taxon>Eurotatoria</taxon>
        <taxon>Bdelloidea</taxon>
        <taxon>Philodinida</taxon>
        <taxon>Philodinidae</taxon>
        <taxon>Rotaria</taxon>
    </lineage>
</organism>
<protein>
    <submittedName>
        <fullName evidence="2">Uncharacterized protein</fullName>
    </submittedName>
</protein>
<dbReference type="EMBL" id="CAJNOT010005633">
    <property type="protein sequence ID" value="CAF1470952.1"/>
    <property type="molecule type" value="Genomic_DNA"/>
</dbReference>
<comment type="caution">
    <text evidence="2">The sequence shown here is derived from an EMBL/GenBank/DDBJ whole genome shotgun (WGS) entry which is preliminary data.</text>
</comment>
<dbReference type="Proteomes" id="UP000663864">
    <property type="component" value="Unassembled WGS sequence"/>
</dbReference>
<feature type="compositionally biased region" description="Basic residues" evidence="1">
    <location>
        <begin position="574"/>
        <end position="598"/>
    </location>
</feature>
<name>A0A815R0N6_9BILA</name>
<feature type="compositionally biased region" description="Polar residues" evidence="1">
    <location>
        <begin position="540"/>
        <end position="553"/>
    </location>
</feature>
<dbReference type="AlphaFoldDB" id="A0A815R0N6"/>
<reference evidence="2" key="1">
    <citation type="submission" date="2021-02" db="EMBL/GenBank/DDBJ databases">
        <authorList>
            <person name="Nowell W R."/>
        </authorList>
    </citation>
    <scope>NUCLEOTIDE SEQUENCE</scope>
</reference>
<feature type="region of interest" description="Disordered" evidence="1">
    <location>
        <begin position="1"/>
        <end position="30"/>
    </location>
</feature>
<feature type="compositionally biased region" description="Polar residues" evidence="1">
    <location>
        <begin position="17"/>
        <end position="30"/>
    </location>
</feature>
<accession>A0A815R0N6</accession>
<feature type="region of interest" description="Disordered" evidence="1">
    <location>
        <begin position="523"/>
        <end position="598"/>
    </location>
</feature>